<keyword evidence="2" id="KW-0645">Protease</keyword>
<proteinExistence type="inferred from homology"/>
<dbReference type="GO" id="GO:0004252">
    <property type="term" value="F:serine-type endopeptidase activity"/>
    <property type="evidence" value="ECO:0007669"/>
    <property type="project" value="InterPro"/>
</dbReference>
<dbReference type="PANTHER" id="PTHR43399">
    <property type="entry name" value="SUBTILISIN-RELATED"/>
    <property type="match status" value="1"/>
</dbReference>
<evidence type="ECO:0000259" key="6">
    <source>
        <dbReference type="Pfam" id="PF00082"/>
    </source>
</evidence>
<feature type="domain" description="Peptidase S8/S53" evidence="6">
    <location>
        <begin position="7"/>
        <end position="300"/>
    </location>
</feature>
<accession>A0A1J4JID8</accession>
<evidence type="ECO:0000256" key="2">
    <source>
        <dbReference type="ARBA" id="ARBA00022670"/>
    </source>
</evidence>
<keyword evidence="4" id="KW-0720">Serine protease</keyword>
<sequence length="502" mass="56256">MLSFNSTISSNSWGSTGFDPKKNWIYGHSNFYENILFIMAAGNERNYYDQWEYFSVCDPGGNKNVLTVGSITSLVKDNNGSVLLTDVDGDLEPISLKIMEEFFNYNLDDVFQSQELVVNTNLIITNDTNDACLYLGQCYPIIYYGESKLVCKDMEGYVFYTTNESIQQYNIDNKHIYIINERYADQSGEYEAAVYSSLGPAYKGILKPDVAAPGARVVSADSMERSSTQHGCYLNGNTFNVDSGTSMATPNVAGAAALVSQFFKEKKNYYLSGTLLRALMIASASLPDGSKQPNLLIGHGIIDLSTILCFDDSFGVAISDNNTYIEHSKHLMTKIKVNNNNSQFRIVMSYLDVELNIESMIPIVHDLDLVVISPNKKRYLGNHRKDDDSEHLSTNEKVIINEDELELGEYEIHIYSNSYVKQSFSIVAVGPIEDNFNLLFDVTQECGCSECTLTGKCKCDSLHIGNHCQKEILEINDFNSKIQIESSSIQRNILCLSHYHPL</sequence>
<evidence type="ECO:0000313" key="8">
    <source>
        <dbReference type="Proteomes" id="UP000179807"/>
    </source>
</evidence>
<dbReference type="PROSITE" id="PS00138">
    <property type="entry name" value="SUBTILASE_SER"/>
    <property type="match status" value="1"/>
</dbReference>
<dbReference type="GO" id="GO:0006508">
    <property type="term" value="P:proteolysis"/>
    <property type="evidence" value="ECO:0007669"/>
    <property type="project" value="UniProtKB-KW"/>
</dbReference>
<dbReference type="InterPro" id="IPR023828">
    <property type="entry name" value="Peptidase_S8_Ser-AS"/>
</dbReference>
<dbReference type="PROSITE" id="PS51892">
    <property type="entry name" value="SUBTILASE"/>
    <property type="match status" value="1"/>
</dbReference>
<dbReference type="AlphaFoldDB" id="A0A1J4JID8"/>
<dbReference type="Pfam" id="PF00082">
    <property type="entry name" value="Peptidase_S8"/>
    <property type="match status" value="1"/>
</dbReference>
<dbReference type="Gene3D" id="2.60.120.380">
    <property type="match status" value="1"/>
</dbReference>
<evidence type="ECO:0000256" key="5">
    <source>
        <dbReference type="PROSITE-ProRule" id="PRU01240"/>
    </source>
</evidence>
<protein>
    <recommendedName>
        <fullName evidence="6">Peptidase S8/S53 domain-containing protein</fullName>
    </recommendedName>
</protein>
<dbReference type="VEuPathDB" id="TrichDB:TRFO_34739"/>
<evidence type="ECO:0000256" key="1">
    <source>
        <dbReference type="ARBA" id="ARBA00011073"/>
    </source>
</evidence>
<comment type="caution">
    <text evidence="7">The sequence shown here is derived from an EMBL/GenBank/DDBJ whole genome shotgun (WGS) entry which is preliminary data.</text>
</comment>
<keyword evidence="8" id="KW-1185">Reference proteome</keyword>
<comment type="caution">
    <text evidence="5">Lacks conserved residue(s) required for the propagation of feature annotation.</text>
</comment>
<dbReference type="InterPro" id="IPR036852">
    <property type="entry name" value="Peptidase_S8/S53_dom_sf"/>
</dbReference>
<evidence type="ECO:0000313" key="7">
    <source>
        <dbReference type="EMBL" id="OHS98906.1"/>
    </source>
</evidence>
<dbReference type="PANTHER" id="PTHR43399:SF4">
    <property type="entry name" value="CELL WALL-ASSOCIATED PROTEASE"/>
    <property type="match status" value="1"/>
</dbReference>
<dbReference type="InterPro" id="IPR051048">
    <property type="entry name" value="Peptidase_S8/S53_subtilisin"/>
</dbReference>
<organism evidence="7 8">
    <name type="scientific">Tritrichomonas foetus</name>
    <dbReference type="NCBI Taxonomy" id="1144522"/>
    <lineage>
        <taxon>Eukaryota</taxon>
        <taxon>Metamonada</taxon>
        <taxon>Parabasalia</taxon>
        <taxon>Tritrichomonadida</taxon>
        <taxon>Tritrichomonadidae</taxon>
        <taxon>Tritrichomonas</taxon>
    </lineage>
</organism>
<dbReference type="Gene3D" id="3.40.50.200">
    <property type="entry name" value="Peptidase S8/S53 domain"/>
    <property type="match status" value="2"/>
</dbReference>
<dbReference type="OrthoDB" id="681081at2759"/>
<comment type="similarity">
    <text evidence="1 5">Belongs to the peptidase S8 family.</text>
</comment>
<dbReference type="InterPro" id="IPR000209">
    <property type="entry name" value="Peptidase_S8/S53_dom"/>
</dbReference>
<dbReference type="SUPFAM" id="SSF52743">
    <property type="entry name" value="Subtilisin-like"/>
    <property type="match status" value="1"/>
</dbReference>
<dbReference type="Proteomes" id="UP000179807">
    <property type="component" value="Unassembled WGS sequence"/>
</dbReference>
<dbReference type="InterPro" id="IPR008979">
    <property type="entry name" value="Galactose-bd-like_sf"/>
</dbReference>
<evidence type="ECO:0000256" key="4">
    <source>
        <dbReference type="ARBA" id="ARBA00022825"/>
    </source>
</evidence>
<dbReference type="SUPFAM" id="SSF49785">
    <property type="entry name" value="Galactose-binding domain-like"/>
    <property type="match status" value="1"/>
</dbReference>
<gene>
    <name evidence="7" type="ORF">TRFO_34739</name>
</gene>
<name>A0A1J4JID8_9EUKA</name>
<reference evidence="7" key="1">
    <citation type="submission" date="2016-10" db="EMBL/GenBank/DDBJ databases">
        <authorList>
            <person name="Benchimol M."/>
            <person name="Almeida L.G."/>
            <person name="Vasconcelos A.T."/>
            <person name="Perreira-Neves A."/>
            <person name="Rosa I.A."/>
            <person name="Tasca T."/>
            <person name="Bogo M.R."/>
            <person name="de Souza W."/>
        </authorList>
    </citation>
    <scope>NUCLEOTIDE SEQUENCE [LARGE SCALE GENOMIC DNA]</scope>
    <source>
        <strain evidence="7">K</strain>
    </source>
</reference>
<dbReference type="GeneID" id="94844542"/>
<dbReference type="EMBL" id="MLAK01001033">
    <property type="protein sequence ID" value="OHS98906.1"/>
    <property type="molecule type" value="Genomic_DNA"/>
</dbReference>
<keyword evidence="3" id="KW-0378">Hydrolase</keyword>
<dbReference type="RefSeq" id="XP_068352043.1">
    <property type="nucleotide sequence ID" value="XM_068509838.1"/>
</dbReference>
<evidence type="ECO:0000256" key="3">
    <source>
        <dbReference type="ARBA" id="ARBA00022801"/>
    </source>
</evidence>